<organism evidence="2 3">
    <name type="scientific">Esox lucius</name>
    <name type="common">Northern pike</name>
    <dbReference type="NCBI Taxonomy" id="8010"/>
    <lineage>
        <taxon>Eukaryota</taxon>
        <taxon>Metazoa</taxon>
        <taxon>Chordata</taxon>
        <taxon>Craniata</taxon>
        <taxon>Vertebrata</taxon>
        <taxon>Euteleostomi</taxon>
        <taxon>Actinopterygii</taxon>
        <taxon>Neopterygii</taxon>
        <taxon>Teleostei</taxon>
        <taxon>Protacanthopterygii</taxon>
        <taxon>Esociformes</taxon>
        <taxon>Esocidae</taxon>
        <taxon>Esox</taxon>
    </lineage>
</organism>
<dbReference type="PANTHER" id="PTHR38325:SF1">
    <property type="entry name" value="GENE, 17455-RELATED"/>
    <property type="match status" value="1"/>
</dbReference>
<protein>
    <submittedName>
        <fullName evidence="2">Uncharacterized protein</fullName>
    </submittedName>
</protein>
<keyword evidence="1" id="KW-1133">Transmembrane helix</keyword>
<dbReference type="OMA" id="SGEYLIC"/>
<dbReference type="Pfam" id="PF17665">
    <property type="entry name" value="DUF5527"/>
    <property type="match status" value="1"/>
</dbReference>
<dbReference type="InParanoid" id="A0A3P8ZUW1"/>
<evidence type="ECO:0000256" key="1">
    <source>
        <dbReference type="SAM" id="Phobius"/>
    </source>
</evidence>
<dbReference type="Ensembl" id="ENSELUT00000002604.3">
    <property type="protein sequence ID" value="ENSELUP00000032690.2"/>
    <property type="gene ID" value="ENSELUG00000010659.3"/>
</dbReference>
<evidence type="ECO:0000313" key="2">
    <source>
        <dbReference type="Ensembl" id="ENSELUP00000032690.2"/>
    </source>
</evidence>
<proteinExistence type="predicted"/>
<keyword evidence="1" id="KW-0472">Membrane</keyword>
<dbReference type="GeneTree" id="ENSGT00990000203760"/>
<reference evidence="2" key="3">
    <citation type="submission" date="2025-08" db="UniProtKB">
        <authorList>
            <consortium name="Ensembl"/>
        </authorList>
    </citation>
    <scope>IDENTIFICATION</scope>
</reference>
<reference evidence="3" key="1">
    <citation type="journal article" date="2014" name="PLoS ONE">
        <title>The genome and linkage map of the northern pike (Esox lucius): conserved synteny revealed between the salmonid sister group and the Neoteleostei.</title>
        <authorList>
            <person name="Rondeau E.B."/>
            <person name="Minkley D.R."/>
            <person name="Leong J.S."/>
            <person name="Messmer A.M."/>
            <person name="Jantzen J.R."/>
            <person name="von Schalburg K.R."/>
            <person name="Lemon C."/>
            <person name="Bird N.H."/>
            <person name="Koop B.F."/>
        </authorList>
    </citation>
    <scope>NUCLEOTIDE SEQUENCE</scope>
</reference>
<reference evidence="2" key="4">
    <citation type="submission" date="2025-09" db="UniProtKB">
        <authorList>
            <consortium name="Ensembl"/>
        </authorList>
    </citation>
    <scope>IDENTIFICATION</scope>
</reference>
<dbReference type="Bgee" id="ENSELUG00000010659">
    <property type="expression patterns" value="Expressed in brain and 14 other cell types or tissues"/>
</dbReference>
<reference evidence="2" key="2">
    <citation type="submission" date="2020-02" db="EMBL/GenBank/DDBJ databases">
        <title>Esox lucius (northern pike) genome, fEsoLuc1, primary haplotype.</title>
        <authorList>
            <person name="Myers G."/>
            <person name="Karagic N."/>
            <person name="Meyer A."/>
            <person name="Pippel M."/>
            <person name="Reichard M."/>
            <person name="Winkler S."/>
            <person name="Tracey A."/>
            <person name="Sims Y."/>
            <person name="Howe K."/>
            <person name="Rhie A."/>
            <person name="Formenti G."/>
            <person name="Durbin R."/>
            <person name="Fedrigo O."/>
            <person name="Jarvis E.D."/>
        </authorList>
    </citation>
    <scope>NUCLEOTIDE SEQUENCE [LARGE SCALE GENOMIC DNA]</scope>
</reference>
<dbReference type="InterPro" id="IPR039954">
    <property type="entry name" value="DUF5527"/>
</dbReference>
<dbReference type="PANTHER" id="PTHR38325">
    <property type="entry name" value="MCG55969"/>
    <property type="match status" value="1"/>
</dbReference>
<dbReference type="Proteomes" id="UP000265140">
    <property type="component" value="Chromosome 6"/>
</dbReference>
<keyword evidence="3" id="KW-1185">Reference proteome</keyword>
<sequence length="154" mass="16629">MNTTSDPAVNISSTTITEPPIPSNVSIFFAPSHVPSVPHDPRLTILVVLGLSLLLAGCAIFLAVCRRSASQAEGDSDGGCGSGEYLICGPSLSSEPQLKLWKRLGSVRRSFTSSFRRPPQRRPEYGNHDQSHDCHIASSLVLMLSDTSKCQYKT</sequence>
<feature type="transmembrane region" description="Helical" evidence="1">
    <location>
        <begin position="43"/>
        <end position="64"/>
    </location>
</feature>
<keyword evidence="1" id="KW-0812">Transmembrane</keyword>
<evidence type="ECO:0000313" key="3">
    <source>
        <dbReference type="Proteomes" id="UP000265140"/>
    </source>
</evidence>
<dbReference type="AlphaFoldDB" id="A0A3P8ZUW1"/>
<name>A0A3P8ZUW1_ESOLU</name>
<accession>A0A3P8ZUW1</accession>